<name>A0AAN9P6G5_CROPI</name>
<comment type="caution">
    <text evidence="2">The sequence shown here is derived from an EMBL/GenBank/DDBJ whole genome shotgun (WGS) entry which is preliminary data.</text>
</comment>
<gene>
    <name evidence="2" type="ORF">RIF29_00308</name>
</gene>
<keyword evidence="3" id="KW-1185">Reference proteome</keyword>
<protein>
    <submittedName>
        <fullName evidence="2">Uncharacterized protein</fullName>
    </submittedName>
</protein>
<proteinExistence type="predicted"/>
<feature type="compositionally biased region" description="Basic and acidic residues" evidence="1">
    <location>
        <begin position="96"/>
        <end position="107"/>
    </location>
</feature>
<evidence type="ECO:0000256" key="1">
    <source>
        <dbReference type="SAM" id="MobiDB-lite"/>
    </source>
</evidence>
<evidence type="ECO:0000313" key="3">
    <source>
        <dbReference type="Proteomes" id="UP001372338"/>
    </source>
</evidence>
<dbReference type="AlphaFoldDB" id="A0AAN9P6G5"/>
<accession>A0AAN9P6G5</accession>
<feature type="region of interest" description="Disordered" evidence="1">
    <location>
        <begin position="71"/>
        <end position="132"/>
    </location>
</feature>
<dbReference type="EMBL" id="JAYWIO010000001">
    <property type="protein sequence ID" value="KAK7287193.1"/>
    <property type="molecule type" value="Genomic_DNA"/>
</dbReference>
<evidence type="ECO:0000313" key="2">
    <source>
        <dbReference type="EMBL" id="KAK7287193.1"/>
    </source>
</evidence>
<organism evidence="2 3">
    <name type="scientific">Crotalaria pallida</name>
    <name type="common">Smooth rattlebox</name>
    <name type="synonym">Crotalaria striata</name>
    <dbReference type="NCBI Taxonomy" id="3830"/>
    <lineage>
        <taxon>Eukaryota</taxon>
        <taxon>Viridiplantae</taxon>
        <taxon>Streptophyta</taxon>
        <taxon>Embryophyta</taxon>
        <taxon>Tracheophyta</taxon>
        <taxon>Spermatophyta</taxon>
        <taxon>Magnoliopsida</taxon>
        <taxon>eudicotyledons</taxon>
        <taxon>Gunneridae</taxon>
        <taxon>Pentapetalae</taxon>
        <taxon>rosids</taxon>
        <taxon>fabids</taxon>
        <taxon>Fabales</taxon>
        <taxon>Fabaceae</taxon>
        <taxon>Papilionoideae</taxon>
        <taxon>50 kb inversion clade</taxon>
        <taxon>genistoids sensu lato</taxon>
        <taxon>core genistoids</taxon>
        <taxon>Crotalarieae</taxon>
        <taxon>Crotalaria</taxon>
    </lineage>
</organism>
<reference evidence="2 3" key="1">
    <citation type="submission" date="2024-01" db="EMBL/GenBank/DDBJ databases">
        <title>The genomes of 5 underutilized Papilionoideae crops provide insights into root nodulation and disease resistanc.</title>
        <authorList>
            <person name="Yuan L."/>
        </authorList>
    </citation>
    <scope>NUCLEOTIDE SEQUENCE [LARGE SCALE GENOMIC DNA]</scope>
    <source>
        <strain evidence="2">ZHUSHIDOU_FW_LH</strain>
        <tissue evidence="2">Leaf</tissue>
    </source>
</reference>
<feature type="compositionally biased region" description="Acidic residues" evidence="1">
    <location>
        <begin position="85"/>
        <end position="95"/>
    </location>
</feature>
<feature type="compositionally biased region" description="Basic and acidic residues" evidence="1">
    <location>
        <begin position="74"/>
        <end position="84"/>
    </location>
</feature>
<sequence>MNLSNLELEEIIGSRQGLLYLNRKVGPSVDVNVYSLKHEVTRYAFMEISVRVLKPLDDVLMAGSFNFDNIEMSHNNDAHHSEEDGLHDEDEGSDVDEGHSQGPEDLRSFQIDPGPSELEETLPLKKRLRLRS</sequence>
<dbReference type="Proteomes" id="UP001372338">
    <property type="component" value="Unassembled WGS sequence"/>
</dbReference>